<organism evidence="2 3">
    <name type="scientific">Conidiobolus coronatus (strain ATCC 28846 / CBS 209.66 / NRRL 28638)</name>
    <name type="common">Delacroixia coronata</name>
    <dbReference type="NCBI Taxonomy" id="796925"/>
    <lineage>
        <taxon>Eukaryota</taxon>
        <taxon>Fungi</taxon>
        <taxon>Fungi incertae sedis</taxon>
        <taxon>Zoopagomycota</taxon>
        <taxon>Entomophthoromycotina</taxon>
        <taxon>Entomophthoromycetes</taxon>
        <taxon>Entomophthorales</taxon>
        <taxon>Ancylistaceae</taxon>
        <taxon>Conidiobolus</taxon>
    </lineage>
</organism>
<evidence type="ECO:0000313" key="3">
    <source>
        <dbReference type="Proteomes" id="UP000070444"/>
    </source>
</evidence>
<protein>
    <submittedName>
        <fullName evidence="2">Uncharacterized protein</fullName>
    </submittedName>
</protein>
<reference evidence="2 3" key="1">
    <citation type="journal article" date="2015" name="Genome Biol. Evol.">
        <title>Phylogenomic analyses indicate that early fungi evolved digesting cell walls of algal ancestors of land plants.</title>
        <authorList>
            <person name="Chang Y."/>
            <person name="Wang S."/>
            <person name="Sekimoto S."/>
            <person name="Aerts A.L."/>
            <person name="Choi C."/>
            <person name="Clum A."/>
            <person name="LaButti K.M."/>
            <person name="Lindquist E.A."/>
            <person name="Yee Ngan C."/>
            <person name="Ohm R.A."/>
            <person name="Salamov A.A."/>
            <person name="Grigoriev I.V."/>
            <person name="Spatafora J.W."/>
            <person name="Berbee M.L."/>
        </authorList>
    </citation>
    <scope>NUCLEOTIDE SEQUENCE [LARGE SCALE GENOMIC DNA]</scope>
    <source>
        <strain evidence="2 3">NRRL 28638</strain>
    </source>
</reference>
<proteinExistence type="predicted"/>
<evidence type="ECO:0000313" key="2">
    <source>
        <dbReference type="EMBL" id="KXN66106.1"/>
    </source>
</evidence>
<keyword evidence="3" id="KW-1185">Reference proteome</keyword>
<sequence>MKFQLLATFLIASIASNPIGSTNKPNTMIRKPSYSTNGINKLGSTTQYNSQRYVSKQPNQQQRLPSQYKLRTKIGVNAAPTSNQRPRKVSKNPELENLFQQIEELNSIVETEGDNLDAMKTFKTKAKSVFNGAKKFYNSPAGQKTREVVKVLL</sequence>
<name>A0A137NTQ7_CONC2</name>
<accession>A0A137NTQ7</accession>
<evidence type="ECO:0000256" key="1">
    <source>
        <dbReference type="SAM" id="SignalP"/>
    </source>
</evidence>
<dbReference type="AlphaFoldDB" id="A0A137NTQ7"/>
<keyword evidence="1" id="KW-0732">Signal</keyword>
<feature type="chain" id="PRO_5007294107" evidence="1">
    <location>
        <begin position="17"/>
        <end position="153"/>
    </location>
</feature>
<dbReference type="EMBL" id="KQ964766">
    <property type="protein sequence ID" value="KXN66106.1"/>
    <property type="molecule type" value="Genomic_DNA"/>
</dbReference>
<feature type="signal peptide" evidence="1">
    <location>
        <begin position="1"/>
        <end position="16"/>
    </location>
</feature>
<dbReference type="Proteomes" id="UP000070444">
    <property type="component" value="Unassembled WGS sequence"/>
</dbReference>
<gene>
    <name evidence="2" type="ORF">CONCODRAFT_12123</name>
</gene>